<dbReference type="STRING" id="926571.NVIE_018150"/>
<dbReference type="PANTHER" id="PTHR46081:SF8">
    <property type="entry name" value="PEPTIDE METHIONINE SULFOXIDE REDUCTASE 2"/>
    <property type="match status" value="1"/>
</dbReference>
<name>A0A060HHJ0_9ARCH</name>
<gene>
    <name evidence="6" type="primary">msrB2</name>
    <name evidence="6" type="ORF">NVIE_018150</name>
</gene>
<keyword evidence="2" id="KW-0479">Metal-binding</keyword>
<dbReference type="InterPro" id="IPR028427">
    <property type="entry name" value="Met_Sox_Rdtase_MsrB"/>
</dbReference>
<keyword evidence="7" id="KW-1185">Reference proteome</keyword>
<dbReference type="GO" id="GO:0030091">
    <property type="term" value="P:protein repair"/>
    <property type="evidence" value="ECO:0007669"/>
    <property type="project" value="InterPro"/>
</dbReference>
<dbReference type="HOGENOM" id="CLU_031040_8_5_2"/>
<evidence type="ECO:0000256" key="3">
    <source>
        <dbReference type="ARBA" id="ARBA00022833"/>
    </source>
</evidence>
<dbReference type="Gene3D" id="2.170.150.20">
    <property type="entry name" value="Peptide methionine sulfoxide reductase"/>
    <property type="match status" value="1"/>
</dbReference>
<dbReference type="EC" id="1.8.4.12" evidence="6"/>
<dbReference type="PROSITE" id="PS51790">
    <property type="entry name" value="MSRB"/>
    <property type="match status" value="1"/>
</dbReference>
<keyword evidence="3" id="KW-0862">Zinc</keyword>
<organism evidence="6 7">
    <name type="scientific">Nitrososphaera viennensis EN76</name>
    <dbReference type="NCBI Taxonomy" id="926571"/>
    <lineage>
        <taxon>Archaea</taxon>
        <taxon>Nitrososphaerota</taxon>
        <taxon>Nitrososphaeria</taxon>
        <taxon>Nitrososphaerales</taxon>
        <taxon>Nitrososphaeraceae</taxon>
        <taxon>Nitrososphaera</taxon>
    </lineage>
</organism>
<proteinExistence type="predicted"/>
<protein>
    <submittedName>
        <fullName evidence="6">Methionine sulfoxide reductase B</fullName>
        <ecNumber evidence="6">1.8.4.12</ecNumber>
    </submittedName>
</protein>
<comment type="cofactor">
    <cofactor evidence="1">
        <name>Zn(2+)</name>
        <dbReference type="ChEBI" id="CHEBI:29105"/>
    </cofactor>
</comment>
<feature type="domain" description="MsrB" evidence="5">
    <location>
        <begin position="15"/>
        <end position="135"/>
    </location>
</feature>
<dbReference type="PANTHER" id="PTHR46081">
    <property type="entry name" value="PEPTIDE METHIONINE SULFOXIDE REDUCTASE 2"/>
    <property type="match status" value="1"/>
</dbReference>
<reference evidence="6 7" key="1">
    <citation type="journal article" date="2014" name="Int. J. Syst. Evol. Microbiol.">
        <title>Nitrososphaera viennensis gen. nov., sp. nov., an aerobic and mesophilic, ammonia-oxidizing archaeon from soil and a member of the archaeal phylum Thaumarchaeota.</title>
        <authorList>
            <person name="Stieglmeier M."/>
            <person name="Klingl A."/>
            <person name="Alves R.J."/>
            <person name="Rittmann S.K."/>
            <person name="Melcher M."/>
            <person name="Leisch N."/>
            <person name="Schleper C."/>
        </authorList>
    </citation>
    <scope>NUCLEOTIDE SEQUENCE [LARGE SCALE GENOMIC DNA]</scope>
    <source>
        <strain evidence="6">EN76</strain>
    </source>
</reference>
<evidence type="ECO:0000256" key="4">
    <source>
        <dbReference type="ARBA" id="ARBA00023002"/>
    </source>
</evidence>
<sequence length="138" mass="15629">MGRQIKHENKESIANIMSYNKLTPEEERVIVHKATEPPFSGEYDNFYEQGTYVCRRCNQPLFSSKSKFDAGCGWPAFDDSFPNAIKRLPDPDGIRTEIECARCGAHLGHEFIGENLTAKNTRECVNSLSIRFIPAART</sequence>
<dbReference type="SUPFAM" id="SSF51316">
    <property type="entry name" value="Mss4-like"/>
    <property type="match status" value="1"/>
</dbReference>
<dbReference type="NCBIfam" id="NF004036">
    <property type="entry name" value="PRK05508.1"/>
    <property type="match status" value="1"/>
</dbReference>
<dbReference type="AlphaFoldDB" id="A0A060HHJ0"/>
<accession>A0A060HHJ0</accession>
<evidence type="ECO:0000313" key="6">
    <source>
        <dbReference type="EMBL" id="AIC16074.1"/>
    </source>
</evidence>
<keyword evidence="4 6" id="KW-0560">Oxidoreductase</keyword>
<dbReference type="KEGG" id="nvn:NVIE_018150"/>
<dbReference type="InterPro" id="IPR002579">
    <property type="entry name" value="Met_Sox_Rdtase_MsrB_dom"/>
</dbReference>
<dbReference type="EMBL" id="CP007536">
    <property type="protein sequence ID" value="AIC16074.1"/>
    <property type="molecule type" value="Genomic_DNA"/>
</dbReference>
<evidence type="ECO:0000259" key="5">
    <source>
        <dbReference type="PROSITE" id="PS51790"/>
    </source>
</evidence>
<dbReference type="Proteomes" id="UP000027093">
    <property type="component" value="Chromosome"/>
</dbReference>
<dbReference type="GO" id="GO:0033743">
    <property type="term" value="F:peptide-methionine (R)-S-oxide reductase activity"/>
    <property type="evidence" value="ECO:0007669"/>
    <property type="project" value="UniProtKB-EC"/>
</dbReference>
<evidence type="ECO:0000313" key="7">
    <source>
        <dbReference type="Proteomes" id="UP000027093"/>
    </source>
</evidence>
<dbReference type="InterPro" id="IPR011057">
    <property type="entry name" value="Mss4-like_sf"/>
</dbReference>
<dbReference type="GO" id="GO:0046872">
    <property type="term" value="F:metal ion binding"/>
    <property type="evidence" value="ECO:0007669"/>
    <property type="project" value="UniProtKB-KW"/>
</dbReference>
<dbReference type="GO" id="GO:0006979">
    <property type="term" value="P:response to oxidative stress"/>
    <property type="evidence" value="ECO:0007669"/>
    <property type="project" value="InterPro"/>
</dbReference>
<dbReference type="Pfam" id="PF01641">
    <property type="entry name" value="SelR"/>
    <property type="match status" value="1"/>
</dbReference>
<evidence type="ECO:0000256" key="1">
    <source>
        <dbReference type="ARBA" id="ARBA00001947"/>
    </source>
</evidence>
<evidence type="ECO:0000256" key="2">
    <source>
        <dbReference type="ARBA" id="ARBA00022723"/>
    </source>
</evidence>